<keyword evidence="1" id="KW-0482">Metalloprotease</keyword>
<gene>
    <name evidence="1" type="ORF">Q6348_14000</name>
</gene>
<dbReference type="InterPro" id="IPR042271">
    <property type="entry name" value="Zinicin_2_N"/>
</dbReference>
<dbReference type="Gene3D" id="1.20.150.30">
    <property type="entry name" value="Zincin-like metallopeptidase, N-terminal domain"/>
    <property type="match status" value="1"/>
</dbReference>
<accession>A0ABT9DDI3</accession>
<dbReference type="Pfam" id="PF10103">
    <property type="entry name" value="Zincin_2"/>
    <property type="match status" value="1"/>
</dbReference>
<sequence>MSTPDPTPGIPPAWAAMLRQMLGPQADEVIAEIAEHGLQGPDGEPIDLAELASRMGLPEDPAAVQAMVSQMQQVLASGTGPINTDLTHDLARQTAAAEGDPSVTDTERRAVVDALGVAELWLDQATDLPACGGPVRAWSRSEWVEQTLPRWRTLAEPVAGSVSAELARVIGEQHMPEEMGDLAGAMAPMMRQLGSAVFGLQLGQAVGTLSREVLGTTDIGVPLLPGPGTALLPRNVTEFAEGLDVPPDEVRLFLALREAAHARLFTHVGWLQGHLLGVVDAYARGVAIDVDALEDAVRSIDPTDPQGIADALSGGVFAMATSPAQQAALLRLETLLALIEGWVDHVTSVAAEAHLPHTAALRETMRRRRAAGGPAEDIFATLVGLELRPRRSRDAATLWATLAEEGGAAAREAVWDHPDLLPTAEDLDDPTGYRARREAAEADNADLDRALAEIFGQDDEGKRGES</sequence>
<reference evidence="1 2" key="1">
    <citation type="submission" date="2023-07" db="EMBL/GenBank/DDBJ databases">
        <title>Description of novel actinomycetes strains, isolated from tidal flat sediment.</title>
        <authorList>
            <person name="Lu C."/>
        </authorList>
    </citation>
    <scope>NUCLEOTIDE SEQUENCE [LARGE SCALE GENOMIC DNA]</scope>
    <source>
        <strain evidence="1 2">SYSU T00b441</strain>
    </source>
</reference>
<dbReference type="Proteomes" id="UP001232536">
    <property type="component" value="Unassembled WGS sequence"/>
</dbReference>
<dbReference type="NCBIfam" id="TIGR03624">
    <property type="entry name" value="putative hydrolase"/>
    <property type="match status" value="1"/>
</dbReference>
<name>A0ABT9DDI3_9CELL</name>
<evidence type="ECO:0000313" key="2">
    <source>
        <dbReference type="Proteomes" id="UP001232536"/>
    </source>
</evidence>
<dbReference type="PANTHER" id="PTHR39420">
    <property type="match status" value="1"/>
</dbReference>
<dbReference type="PANTHER" id="PTHR39420:SF2">
    <property type="entry name" value="HYDROLASE"/>
    <property type="match status" value="1"/>
</dbReference>
<keyword evidence="1" id="KW-0378">Hydrolase</keyword>
<keyword evidence="2" id="KW-1185">Reference proteome</keyword>
<evidence type="ECO:0000313" key="1">
    <source>
        <dbReference type="EMBL" id="MDO8108308.1"/>
    </source>
</evidence>
<keyword evidence="1" id="KW-0645">Protease</keyword>
<dbReference type="SUPFAM" id="SSF55486">
    <property type="entry name" value="Metalloproteases ('zincins'), catalytic domain"/>
    <property type="match status" value="1"/>
</dbReference>
<proteinExistence type="predicted"/>
<organism evidence="1 2">
    <name type="scientific">Actinotalea lenta</name>
    <dbReference type="NCBI Taxonomy" id="3064654"/>
    <lineage>
        <taxon>Bacteria</taxon>
        <taxon>Bacillati</taxon>
        <taxon>Actinomycetota</taxon>
        <taxon>Actinomycetes</taxon>
        <taxon>Micrococcales</taxon>
        <taxon>Cellulomonadaceae</taxon>
        <taxon>Actinotalea</taxon>
    </lineage>
</organism>
<dbReference type="EMBL" id="JAUQYP010000002">
    <property type="protein sequence ID" value="MDO8108308.1"/>
    <property type="molecule type" value="Genomic_DNA"/>
</dbReference>
<dbReference type="GO" id="GO:0008237">
    <property type="term" value="F:metallopeptidase activity"/>
    <property type="evidence" value="ECO:0007669"/>
    <property type="project" value="UniProtKB-KW"/>
</dbReference>
<comment type="caution">
    <text evidence="1">The sequence shown here is derived from an EMBL/GenBank/DDBJ whole genome shotgun (WGS) entry which is preliminary data.</text>
</comment>
<protein>
    <submittedName>
        <fullName evidence="1">Zinc-dependent metalloprotease</fullName>
    </submittedName>
</protein>
<dbReference type="RefSeq" id="WP_304602017.1">
    <property type="nucleotide sequence ID" value="NZ_JAUQYP010000002.1"/>
</dbReference>
<dbReference type="InterPro" id="IPR018766">
    <property type="entry name" value="Zinicin_2"/>
</dbReference>